<dbReference type="CDD" id="cd12797">
    <property type="entry name" value="M23_peptidase"/>
    <property type="match status" value="1"/>
</dbReference>
<dbReference type="Gene3D" id="2.70.70.10">
    <property type="entry name" value="Glucose Permease (Domain IIA)"/>
    <property type="match status" value="1"/>
</dbReference>
<reference evidence="4 5" key="1">
    <citation type="submission" date="2020-05" db="EMBL/GenBank/DDBJ databases">
        <title>Complete genome of Desulfobulbus oligotrophicus.</title>
        <authorList>
            <person name="Podar M."/>
        </authorList>
    </citation>
    <scope>NUCLEOTIDE SEQUENCE [LARGE SCALE GENOMIC DNA]</scope>
    <source>
        <strain evidence="4 5">Prop6</strain>
    </source>
</reference>
<dbReference type="Proteomes" id="UP000596092">
    <property type="component" value="Chromosome"/>
</dbReference>
<keyword evidence="2" id="KW-0472">Membrane</keyword>
<evidence type="ECO:0000259" key="3">
    <source>
        <dbReference type="Pfam" id="PF01551"/>
    </source>
</evidence>
<dbReference type="Pfam" id="PF01551">
    <property type="entry name" value="Peptidase_M23"/>
    <property type="match status" value="1"/>
</dbReference>
<keyword evidence="1" id="KW-0732">Signal</keyword>
<dbReference type="EMBL" id="CP054140">
    <property type="protein sequence ID" value="QQG66785.1"/>
    <property type="molecule type" value="Genomic_DNA"/>
</dbReference>
<evidence type="ECO:0000256" key="2">
    <source>
        <dbReference type="SAM" id="Phobius"/>
    </source>
</evidence>
<dbReference type="AlphaFoldDB" id="A0A7T6ARQ7"/>
<gene>
    <name evidence="4" type="ORF">HP555_13390</name>
</gene>
<sequence length="458" mass="50721">MVKHIRLRSSSRRPGCMRSFFLLLSICSSLALLVAAYLLFEFEKPTLHLGKEIKYLGGRVELPIKISDRKSGVRSITISLKQGERNERLLEKVFLRQAWFKPAGPTALNEVVVIDAQKAGIKEGEAELIITIRDFSLNGFFQGNKTLKKIPVTMDTKPPALTLVHAQQTIQNGGSGVALYTVSEQPGRHGVMIDGTRFPGYPTGKKDTYVCYFALPWDAKQPGKMRVVAEDEAGNEASISLPTVFKNAPIKRDSITISDRFLQQKMPEFEQHYPELTGTLVEKYLFVNNQIRLKNDETIAQVCAGADPQQLWSDRFLRMPGAGRAGYADQRTYLYNGTVIDTQTHLGVDIASLQQAEIRAANRGKVIFAGYLGIYGNMIIIDHGQGVASLYSHLSSIDTTVGTLAAKNQPIGRSGTSGMAGGDHLHFSMLVHGIFVTPIQWWDQRWIDANIKSALNAL</sequence>
<dbReference type="InterPro" id="IPR016047">
    <property type="entry name" value="M23ase_b-sheet_dom"/>
</dbReference>
<evidence type="ECO:0000256" key="1">
    <source>
        <dbReference type="ARBA" id="ARBA00022729"/>
    </source>
</evidence>
<dbReference type="InterPro" id="IPR050570">
    <property type="entry name" value="Cell_wall_metabolism_enzyme"/>
</dbReference>
<name>A0A7T6ARQ7_9BACT</name>
<feature type="domain" description="M23ase beta-sheet core" evidence="3">
    <location>
        <begin position="344"/>
        <end position="436"/>
    </location>
</feature>
<proteinExistence type="predicted"/>
<protein>
    <submittedName>
        <fullName evidence="4">M23 family metallopeptidase</fullName>
    </submittedName>
</protein>
<dbReference type="KEGG" id="dog:HP555_13390"/>
<keyword evidence="2" id="KW-0812">Transmembrane</keyword>
<dbReference type="InterPro" id="IPR011055">
    <property type="entry name" value="Dup_hybrid_motif"/>
</dbReference>
<accession>A0A7T6ARQ7</accession>
<organism evidence="4 5">
    <name type="scientific">Desulfobulbus oligotrophicus</name>
    <dbReference type="NCBI Taxonomy" id="1909699"/>
    <lineage>
        <taxon>Bacteria</taxon>
        <taxon>Pseudomonadati</taxon>
        <taxon>Thermodesulfobacteriota</taxon>
        <taxon>Desulfobulbia</taxon>
        <taxon>Desulfobulbales</taxon>
        <taxon>Desulfobulbaceae</taxon>
        <taxon>Desulfobulbus</taxon>
    </lineage>
</organism>
<dbReference type="PANTHER" id="PTHR21666:SF289">
    <property type="entry name" value="L-ALA--D-GLU ENDOPEPTIDASE"/>
    <property type="match status" value="1"/>
</dbReference>
<keyword evidence="2" id="KW-1133">Transmembrane helix</keyword>
<evidence type="ECO:0000313" key="4">
    <source>
        <dbReference type="EMBL" id="QQG66785.1"/>
    </source>
</evidence>
<keyword evidence="5" id="KW-1185">Reference proteome</keyword>
<dbReference type="SUPFAM" id="SSF51261">
    <property type="entry name" value="Duplicated hybrid motif"/>
    <property type="match status" value="1"/>
</dbReference>
<dbReference type="PANTHER" id="PTHR21666">
    <property type="entry name" value="PEPTIDASE-RELATED"/>
    <property type="match status" value="1"/>
</dbReference>
<evidence type="ECO:0000313" key="5">
    <source>
        <dbReference type="Proteomes" id="UP000596092"/>
    </source>
</evidence>
<dbReference type="GO" id="GO:0004222">
    <property type="term" value="F:metalloendopeptidase activity"/>
    <property type="evidence" value="ECO:0007669"/>
    <property type="project" value="TreeGrafter"/>
</dbReference>
<feature type="transmembrane region" description="Helical" evidence="2">
    <location>
        <begin position="20"/>
        <end position="40"/>
    </location>
</feature>